<evidence type="ECO:0000313" key="2">
    <source>
        <dbReference type="Proteomes" id="UP000000993"/>
    </source>
</evidence>
<dbReference type="RefSeq" id="YP_223941.1">
    <property type="nucleotide sequence ID" value="NC_006938.1"/>
</dbReference>
<dbReference type="EMBL" id="AY576273">
    <property type="protein sequence ID" value="AAT69493.1"/>
    <property type="molecule type" value="Genomic_DNA"/>
</dbReference>
<reference evidence="1 2" key="1">
    <citation type="journal article" date="2005" name="Appl. Environ. Microbiol.">
        <title>Genomic analysis of bacteriophage PhiJL001: insights into its interaction with a sponge-associated alpha-proteobacterium.</title>
        <authorList>
            <person name="Lohr J.E."/>
            <person name="Chen F."/>
            <person name="Hill R.T."/>
        </authorList>
    </citation>
    <scope>NUCLEOTIDE SEQUENCE</scope>
</reference>
<evidence type="ECO:0000313" key="1">
    <source>
        <dbReference type="EMBL" id="AAT69493.1"/>
    </source>
</evidence>
<protein>
    <submittedName>
        <fullName evidence="1">Gp17</fullName>
    </submittedName>
</protein>
<sequence length="66" mass="8036">MFVGRQVAEAFGFRREKLDWFQWTVCDFWKYRCSVIPHTSGCNHFWNSPENREQAQKFFQEIISSK</sequence>
<gene>
    <name evidence="1" type="ORF">JL001p17</name>
</gene>
<keyword evidence="2" id="KW-1185">Reference proteome</keyword>
<proteinExistence type="predicted"/>
<accession>Q5DN88</accession>
<dbReference type="KEGG" id="vg:3342364"/>
<organism evidence="1 2">
    <name type="scientific">Alphaproteobacteria phage PhiJL001</name>
    <dbReference type="NCBI Taxonomy" id="2681607"/>
    <lineage>
        <taxon>Viruses</taxon>
        <taxon>Duplodnaviria</taxon>
        <taxon>Heunggongvirae</taxon>
        <taxon>Uroviricota</taxon>
        <taxon>Caudoviricetes</taxon>
        <taxon>Mesyanzhinovviridae</taxon>
        <taxon>Keylargovirus</taxon>
        <taxon>Keylargovirus JL001</taxon>
    </lineage>
</organism>
<name>Q5DN88_9CAUD</name>
<dbReference type="Proteomes" id="UP000000993">
    <property type="component" value="Segment"/>
</dbReference>
<dbReference type="GeneID" id="3342364"/>